<dbReference type="Gene3D" id="3.90.1200.10">
    <property type="match status" value="1"/>
</dbReference>
<dbReference type="InterPro" id="IPR011009">
    <property type="entry name" value="Kinase-like_dom_sf"/>
</dbReference>
<dbReference type="InterPro" id="IPR051678">
    <property type="entry name" value="AGP_Transferase"/>
</dbReference>
<sequence>MEINTTLAKKLVATQFPQWQTLTVQPVKQSGWDNRTFHLGEEMTIRLPSAEDYAPQIVKEFHWLPILAKDLACQITTPLALGKPCEDYPWHWSINRWIKGETISVSSVQDLNQLAKALGGFLADLQKIDSTGGPIAGAHNFHRGGALSVYDDEMRQALAKIENQKEQSLVKQLWTKAISSSWETKPVWVHGDIAIGNLLVQDGKLCAVIDFGQLAIGDPACDLAIAWNLFSDESRQVFQTALSLDRATWVRAMGWTLWKTLCWPVKGTDVQRITQDIFEDYKTKYL</sequence>
<gene>
    <name evidence="2" type="ORF">BN59_03625</name>
</gene>
<dbReference type="InterPro" id="IPR002575">
    <property type="entry name" value="Aminoglycoside_PTrfase"/>
</dbReference>
<dbReference type="PANTHER" id="PTHR21310">
    <property type="entry name" value="AMINOGLYCOSIDE PHOSPHOTRANSFERASE-RELATED-RELATED"/>
    <property type="match status" value="1"/>
</dbReference>
<dbReference type="RefSeq" id="WP_245614392.1">
    <property type="nucleotide sequence ID" value="NZ_CCVW01000004.1"/>
</dbReference>
<dbReference type="EMBL" id="CCSB01000004">
    <property type="protein sequence ID" value="CDZ79307.1"/>
    <property type="molecule type" value="Genomic_DNA"/>
</dbReference>
<dbReference type="STRING" id="1034943.BN59_03625"/>
<dbReference type="Pfam" id="PF01636">
    <property type="entry name" value="APH"/>
    <property type="match status" value="1"/>
</dbReference>
<proteinExistence type="predicted"/>
<dbReference type="Proteomes" id="UP000044071">
    <property type="component" value="Unassembled WGS sequence"/>
</dbReference>
<protein>
    <recommendedName>
        <fullName evidence="1">Aminoglycoside phosphotransferase domain-containing protein</fullName>
    </recommendedName>
</protein>
<accession>A0A078L248</accession>
<organism evidence="2 3">
    <name type="scientific">Legionella massiliensis</name>
    <dbReference type="NCBI Taxonomy" id="1034943"/>
    <lineage>
        <taxon>Bacteria</taxon>
        <taxon>Pseudomonadati</taxon>
        <taxon>Pseudomonadota</taxon>
        <taxon>Gammaproteobacteria</taxon>
        <taxon>Legionellales</taxon>
        <taxon>Legionellaceae</taxon>
        <taxon>Legionella</taxon>
    </lineage>
</organism>
<dbReference type="PANTHER" id="PTHR21310:SF42">
    <property type="entry name" value="BIFUNCTIONAL AAC_APH"/>
    <property type="match status" value="1"/>
</dbReference>
<evidence type="ECO:0000313" key="2">
    <source>
        <dbReference type="EMBL" id="CDZ79307.1"/>
    </source>
</evidence>
<keyword evidence="3" id="KW-1185">Reference proteome</keyword>
<dbReference type="AlphaFoldDB" id="A0A078L248"/>
<dbReference type="SUPFAM" id="SSF56112">
    <property type="entry name" value="Protein kinase-like (PK-like)"/>
    <property type="match status" value="1"/>
</dbReference>
<dbReference type="eggNOG" id="COG3173">
    <property type="taxonomic scope" value="Bacteria"/>
</dbReference>
<dbReference type="CDD" id="cd05155">
    <property type="entry name" value="APH_ChoK_like_1"/>
    <property type="match status" value="1"/>
</dbReference>
<name>A0A078L248_9GAMM</name>
<evidence type="ECO:0000313" key="3">
    <source>
        <dbReference type="Proteomes" id="UP000044071"/>
    </source>
</evidence>
<dbReference type="Gene3D" id="3.30.200.20">
    <property type="entry name" value="Phosphorylase Kinase, domain 1"/>
    <property type="match status" value="1"/>
</dbReference>
<evidence type="ECO:0000259" key="1">
    <source>
        <dbReference type="Pfam" id="PF01636"/>
    </source>
</evidence>
<feature type="domain" description="Aminoglycoside phosphotransferase" evidence="1">
    <location>
        <begin position="30"/>
        <end position="239"/>
    </location>
</feature>
<reference evidence="2 3" key="1">
    <citation type="submission" date="2014-06" db="EMBL/GenBank/DDBJ databases">
        <authorList>
            <person name="Urmite Genomes Urmite Genomes"/>
        </authorList>
    </citation>
    <scope>NUCLEOTIDE SEQUENCE [LARGE SCALE GENOMIC DNA]</scope>
</reference>